<reference evidence="8" key="1">
    <citation type="journal article" date="2018" name="Sci. Rep.">
        <title>Lignite coal burning seam in the remote Altai Mountains harbors a hydrogen-driven thermophilic microbial community.</title>
        <authorList>
            <person name="Kadnikov V.V."/>
            <person name="Mardanov A.V."/>
            <person name="Ivasenko D.A."/>
            <person name="Antsiferov D.V."/>
            <person name="Beletsky A.V."/>
            <person name="Karnachuk O.V."/>
            <person name="Ravin N.V."/>
        </authorList>
    </citation>
    <scope>NUCLEOTIDE SEQUENCE [LARGE SCALE GENOMIC DNA]</scope>
</reference>
<dbReference type="GO" id="GO:0051539">
    <property type="term" value="F:4 iron, 4 sulfur cluster binding"/>
    <property type="evidence" value="ECO:0007669"/>
    <property type="project" value="UniProtKB-KW"/>
</dbReference>
<feature type="domain" description="4Fe-4S ferredoxin-type" evidence="6">
    <location>
        <begin position="57"/>
        <end position="86"/>
    </location>
</feature>
<evidence type="ECO:0000313" key="8">
    <source>
        <dbReference type="Proteomes" id="UP000244338"/>
    </source>
</evidence>
<evidence type="ECO:0000256" key="3">
    <source>
        <dbReference type="ARBA" id="ARBA00022723"/>
    </source>
</evidence>
<feature type="domain" description="4Fe-4S ferredoxin-type" evidence="6">
    <location>
        <begin position="314"/>
        <end position="342"/>
    </location>
</feature>
<evidence type="ECO:0000256" key="1">
    <source>
        <dbReference type="ARBA" id="ARBA00003532"/>
    </source>
</evidence>
<dbReference type="EMBL" id="PEBX01000097">
    <property type="protein sequence ID" value="PTQ55566.1"/>
    <property type="molecule type" value="Genomic_DNA"/>
</dbReference>
<evidence type="ECO:0000256" key="4">
    <source>
        <dbReference type="ARBA" id="ARBA00023004"/>
    </source>
</evidence>
<keyword evidence="3" id="KW-0479">Metal-binding</keyword>
<organism evidence="7 8">
    <name type="scientific">Candidatus Carbonibacillus altaicus</name>
    <dbReference type="NCBI Taxonomy" id="2163959"/>
    <lineage>
        <taxon>Bacteria</taxon>
        <taxon>Bacillati</taxon>
        <taxon>Bacillota</taxon>
        <taxon>Bacilli</taxon>
        <taxon>Bacillales</taxon>
        <taxon>Candidatus Carbonibacillus</taxon>
    </lineage>
</organism>
<protein>
    <submittedName>
        <fullName evidence="7">Ferredoxin</fullName>
    </submittedName>
</protein>
<evidence type="ECO:0000313" key="7">
    <source>
        <dbReference type="EMBL" id="PTQ55566.1"/>
    </source>
</evidence>
<accession>A0A2R6XYR9</accession>
<dbReference type="AlphaFoldDB" id="A0A2R6XYR9"/>
<feature type="domain" description="4Fe-4S ferredoxin-type" evidence="6">
    <location>
        <begin position="283"/>
        <end position="313"/>
    </location>
</feature>
<keyword evidence="2" id="KW-0004">4Fe-4S</keyword>
<dbReference type="Gene3D" id="3.30.70.20">
    <property type="match status" value="2"/>
</dbReference>
<evidence type="ECO:0000259" key="6">
    <source>
        <dbReference type="PROSITE" id="PS51379"/>
    </source>
</evidence>
<dbReference type="PANTHER" id="PTHR24960:SF85">
    <property type="entry name" value="POLYFERREDOXIN PROTEIN VHUB"/>
    <property type="match status" value="1"/>
</dbReference>
<comment type="function">
    <text evidence="1">Ferredoxins are iron-sulfur proteins that transfer electrons in a wide variety of metabolic reactions.</text>
</comment>
<dbReference type="PROSITE" id="PS51379">
    <property type="entry name" value="4FE4S_FER_2"/>
    <property type="match status" value="3"/>
</dbReference>
<dbReference type="PROSITE" id="PS00198">
    <property type="entry name" value="4FE4S_FER_1"/>
    <property type="match status" value="2"/>
</dbReference>
<dbReference type="PANTHER" id="PTHR24960">
    <property type="entry name" value="PHOTOSYSTEM I IRON-SULFUR CENTER-RELATED"/>
    <property type="match status" value="1"/>
</dbReference>
<proteinExistence type="predicted"/>
<sequence>MLGHMLVRLTEHLLQKKEEENNFLLIHVDRCVRTRHQKASCQKCAEVCPQNAISFQPTPQIDLSRCIDCGLCQLSCPTEAITWKKFSVDKKNRLLQKSLEETQIHQKPLKLMCERTPKAYWEKGTVLPCLGHLQSHDLAYLIENAPTDVELIITDCTHCPHQVFAKNLETIVQTISQQISRSIPSEQKLIFISTFPTPALQSHSVQQSTPSGSDPPEDVMDRRAFFKKMGLQTRQVLKEVAMEETRSLFQDVGLNGSDQDAKTHTALTKIAPPSLQPKRVSPHDFEWTVKDTCLHCHVCMLVCPVDAIDHQENKLQFYMSRCLDCGLCQDVCFRGALTRTPVFSRSNTYYIQ</sequence>
<keyword evidence="4" id="KW-0408">Iron</keyword>
<name>A0A2R6XYR9_9BACL</name>
<keyword evidence="5" id="KW-0411">Iron-sulfur</keyword>
<comment type="caution">
    <text evidence="7">The sequence shown here is derived from an EMBL/GenBank/DDBJ whole genome shotgun (WGS) entry which is preliminary data.</text>
</comment>
<dbReference type="Pfam" id="PF12838">
    <property type="entry name" value="Fer4_7"/>
    <property type="match status" value="2"/>
</dbReference>
<dbReference type="InterPro" id="IPR017900">
    <property type="entry name" value="4Fe4S_Fe_S_CS"/>
</dbReference>
<dbReference type="InterPro" id="IPR050157">
    <property type="entry name" value="PSI_iron-sulfur_center"/>
</dbReference>
<evidence type="ECO:0000256" key="5">
    <source>
        <dbReference type="ARBA" id="ARBA00023014"/>
    </source>
</evidence>
<dbReference type="Proteomes" id="UP000244338">
    <property type="component" value="Unassembled WGS sequence"/>
</dbReference>
<dbReference type="InterPro" id="IPR017896">
    <property type="entry name" value="4Fe4S_Fe-S-bd"/>
</dbReference>
<dbReference type="SUPFAM" id="SSF54862">
    <property type="entry name" value="4Fe-4S ferredoxins"/>
    <property type="match status" value="2"/>
</dbReference>
<gene>
    <name evidence="7" type="ORF">BSOLF_1874</name>
</gene>
<evidence type="ECO:0000256" key="2">
    <source>
        <dbReference type="ARBA" id="ARBA00022485"/>
    </source>
</evidence>
<dbReference type="GO" id="GO:0046872">
    <property type="term" value="F:metal ion binding"/>
    <property type="evidence" value="ECO:0007669"/>
    <property type="project" value="UniProtKB-KW"/>
</dbReference>